<evidence type="ECO:0000313" key="13">
    <source>
        <dbReference type="Proteomes" id="UP001159363"/>
    </source>
</evidence>
<name>A0ABQ9IE09_9NEOP</name>
<evidence type="ECO:0000256" key="7">
    <source>
        <dbReference type="ARBA" id="ARBA00023136"/>
    </source>
</evidence>
<evidence type="ECO:0000256" key="3">
    <source>
        <dbReference type="ARBA" id="ARBA00022606"/>
    </source>
</evidence>
<evidence type="ECO:0000256" key="4">
    <source>
        <dbReference type="ARBA" id="ARBA00022692"/>
    </source>
</evidence>
<evidence type="ECO:0000256" key="2">
    <source>
        <dbReference type="ARBA" id="ARBA00022475"/>
    </source>
</evidence>
<feature type="region of interest" description="Disordered" evidence="10">
    <location>
        <begin position="1298"/>
        <end position="1318"/>
    </location>
</feature>
<keyword evidence="3" id="KW-0716">Sensory transduction</keyword>
<feature type="region of interest" description="Disordered" evidence="10">
    <location>
        <begin position="751"/>
        <end position="802"/>
    </location>
</feature>
<dbReference type="InterPro" id="IPR004117">
    <property type="entry name" value="7tm6_olfct_rcpt"/>
</dbReference>
<evidence type="ECO:0000256" key="5">
    <source>
        <dbReference type="ARBA" id="ARBA00022725"/>
    </source>
</evidence>
<evidence type="ECO:0000256" key="6">
    <source>
        <dbReference type="ARBA" id="ARBA00022989"/>
    </source>
</evidence>
<proteinExistence type="predicted"/>
<feature type="compositionally biased region" description="Polar residues" evidence="10">
    <location>
        <begin position="771"/>
        <end position="780"/>
    </location>
</feature>
<keyword evidence="5" id="KW-0552">Olfaction</keyword>
<keyword evidence="9" id="KW-0807">Transducer</keyword>
<evidence type="ECO:0000256" key="10">
    <source>
        <dbReference type="SAM" id="MobiDB-lite"/>
    </source>
</evidence>
<dbReference type="Proteomes" id="UP001159363">
    <property type="component" value="Chromosome 1"/>
</dbReference>
<accession>A0ABQ9IE09</accession>
<protein>
    <submittedName>
        <fullName evidence="12">Uncharacterized protein</fullName>
    </submittedName>
</protein>
<keyword evidence="13" id="KW-1185">Reference proteome</keyword>
<dbReference type="PANTHER" id="PTHR21137:SF35">
    <property type="entry name" value="ODORANT RECEPTOR 19A-RELATED"/>
    <property type="match status" value="1"/>
</dbReference>
<keyword evidence="7 11" id="KW-0472">Membrane</keyword>
<evidence type="ECO:0000256" key="11">
    <source>
        <dbReference type="SAM" id="Phobius"/>
    </source>
</evidence>
<keyword evidence="4 11" id="KW-0812">Transmembrane</keyword>
<feature type="transmembrane region" description="Helical" evidence="11">
    <location>
        <begin position="1129"/>
        <end position="1151"/>
    </location>
</feature>
<organism evidence="12 13">
    <name type="scientific">Dryococelus australis</name>
    <dbReference type="NCBI Taxonomy" id="614101"/>
    <lineage>
        <taxon>Eukaryota</taxon>
        <taxon>Metazoa</taxon>
        <taxon>Ecdysozoa</taxon>
        <taxon>Arthropoda</taxon>
        <taxon>Hexapoda</taxon>
        <taxon>Insecta</taxon>
        <taxon>Pterygota</taxon>
        <taxon>Neoptera</taxon>
        <taxon>Polyneoptera</taxon>
        <taxon>Phasmatodea</taxon>
        <taxon>Verophasmatodea</taxon>
        <taxon>Anareolatae</taxon>
        <taxon>Phasmatidae</taxon>
        <taxon>Eurycanthinae</taxon>
        <taxon>Dryococelus</taxon>
    </lineage>
</organism>
<feature type="transmembrane region" description="Helical" evidence="11">
    <location>
        <begin position="170"/>
        <end position="197"/>
    </location>
</feature>
<dbReference type="Pfam" id="PF02949">
    <property type="entry name" value="7tm_6"/>
    <property type="match status" value="2"/>
</dbReference>
<dbReference type="EMBL" id="JARBHB010000001">
    <property type="protein sequence ID" value="KAJ8894896.1"/>
    <property type="molecule type" value="Genomic_DNA"/>
</dbReference>
<evidence type="ECO:0000313" key="12">
    <source>
        <dbReference type="EMBL" id="KAJ8894896.1"/>
    </source>
</evidence>
<feature type="transmembrane region" description="Helical" evidence="11">
    <location>
        <begin position="98"/>
        <end position="127"/>
    </location>
</feature>
<gene>
    <name evidence="12" type="ORF">PR048_000203</name>
</gene>
<evidence type="ECO:0000256" key="8">
    <source>
        <dbReference type="ARBA" id="ARBA00023170"/>
    </source>
</evidence>
<dbReference type="CDD" id="cd16914">
    <property type="entry name" value="EcfT"/>
    <property type="match status" value="1"/>
</dbReference>
<evidence type="ECO:0000256" key="9">
    <source>
        <dbReference type="ARBA" id="ARBA00023224"/>
    </source>
</evidence>
<feature type="transmembrane region" description="Helical" evidence="11">
    <location>
        <begin position="134"/>
        <end position="164"/>
    </location>
</feature>
<feature type="transmembrane region" description="Helical" evidence="11">
    <location>
        <begin position="68"/>
        <end position="92"/>
    </location>
</feature>
<dbReference type="InterPro" id="IPR003339">
    <property type="entry name" value="ABC/ECF_trnsptr_transmembrane"/>
</dbReference>
<keyword evidence="8" id="KW-0675">Receptor</keyword>
<sequence length="1659" mass="184808">MVFTPSVSGKALWWYVTGWRHVVKVTYKGGEGSQSCHGLQRPRGAHTCRPAGPPSVELVKHTPVAAKIFTFISIVAVSVLIFIVTVSVLIFVVTVRVIIFIVTVSVVIFIVTVSVIIFIVAVSVLIFIVTVSVLIFIVTISVLIFIVTVSILIFIVTVSVIIFIVTVSVIIFIVAVSFLIFIVTVSILIFIVIARWINQQFLHLFRKALRGFSESRLNSPVSRGGPRWYSGLTTRVPTKANRTRFPAGPPRDYRTWESCRTMPLVGSALSLTALPRFGLPIGGREDSRPLNARRSVLMRVLARSKTGTSTHPRPIYHRGSEILALRDQACGLAGVLPIPLVPLQGTTGAGCRSPPGLPPPAYVVNHYQYESNHNDRTPERTSWWGQPIVPCIQVDLKQGFPYAFKPGTTLKSLPLSWYAAMATSGEFFSRARFACWLNVACGLAVPDPWLLLGRRGPATWAAMVAFACLCEAITWLHTLSLAAKLLSPGVLAQDRCIGVFTTMTSVKCIAQSLHFLLVKDRFRELVARWDAAHVTDDDALRYGAWSVCRELRQAKLVSVCIAVTNVSIASNYCLMPVTPGIRDVLGRKNAVPGWFFFDNASSPGFEFSVVFQAVAAGITVARVTAHDCYFLSLAGLHVAWLRRLGRELRDVFAEPGQPRTDVAASLKAWISRHQDATERMNKVIRRIAMLRRILQRHACGYGSRKRTHNTIYNDTHADEDNVPIHVRKLDISELFRVVESVWPIGIDMEQRRNKGGGGWGEGRSPKKIRRSTASSGTIPTCENPKATRPGFEPGSPWWEGEQSNLYTTTAPTQAERRNFCIGRIGKESAMAFVRNPTQHSPGVITENHGEPKSGWPNQESNPDPPECESRATVAELLPCSPPPRAIRIRSPAGSLRIFACGNRAGRCRCSEGFIGDLPFPPLPFIPALLHTHLSHPTPALKTSMLRAVKISSLIQLISFSMAPSVECIEVSLPGQYISLGISINHCLTMQRIPATSIIGSIPLITGETFQQNCCQISLVWSSVICFYIRRVYKFLLMPIPVQTGQRVLTVGVANEQTIVVRGTREIPEKTRRSAESYGTITTCEKSGVTPPGMGEVFRLGRHYCRGTDDVNAGISRAVRLNLQELYSPMWVVQFLCALLILCFTAFVGIVVRSTTIPGLALARRTRSDGIFFSIPSRKYAGGQLRHFRIFSHEWSKRFILMSRRAAVFSLQPQFTATSRLSRRFCRVASVTPMVSAESLVEARYRREDCTRQFGALPVEAMSELMRISRSPLMLPRFSSETDALTNSKCGERTENLPRWRHRGANPRPPTTSRPPCPRSMKAGQHLLIMMYKYGRASGQPYFHSSGVGWTMRSRRAAGSRPGPSDPAHPLLAHRTWEFFSRSVSLTATTAKKVVRIRDFYSRGRYESLFPWPKVTWLSNPGLLSGLKSMIRVTRSEKTNDFERKIPRWRPLDTGSQSWILRMNIPWPTNIIDFIQSTSRGAVFGAPPVWGAGGSGFESQVSLSLLPLLLLVGYTSGNILQLFLLCYYGDRLQDASELLPKETFAATWYTCGQEVQSSLRLVFQRCNKTLRLSAMGIAPLSLETFEAVRERKPEGRAEFYCVLGLTLYASKGRKSCKEAYITPEKDWAAMTSKWGHDYLPKWPIAKTITRRARENPLRET</sequence>
<evidence type="ECO:0000256" key="1">
    <source>
        <dbReference type="ARBA" id="ARBA00004651"/>
    </source>
</evidence>
<comment type="subcellular location">
    <subcellularLocation>
        <location evidence="1">Cell membrane</location>
        <topology evidence="1">Multi-pass membrane protein</topology>
    </subcellularLocation>
</comment>
<dbReference type="PANTHER" id="PTHR21137">
    <property type="entry name" value="ODORANT RECEPTOR"/>
    <property type="match status" value="1"/>
</dbReference>
<feature type="compositionally biased region" description="Pro residues" evidence="10">
    <location>
        <begin position="1306"/>
        <end position="1317"/>
    </location>
</feature>
<keyword evidence="6 11" id="KW-1133">Transmembrane helix</keyword>
<comment type="caution">
    <text evidence="12">The sequence shown here is derived from an EMBL/GenBank/DDBJ whole genome shotgun (WGS) entry which is preliminary data.</text>
</comment>
<keyword evidence="2" id="KW-1003">Cell membrane</keyword>
<feature type="region of interest" description="Disordered" evidence="10">
    <location>
        <begin position="837"/>
        <end position="867"/>
    </location>
</feature>
<reference evidence="12 13" key="1">
    <citation type="submission" date="2023-02" db="EMBL/GenBank/DDBJ databases">
        <title>LHISI_Scaffold_Assembly.</title>
        <authorList>
            <person name="Stuart O.P."/>
            <person name="Cleave R."/>
            <person name="Magrath M.J.L."/>
            <person name="Mikheyev A.S."/>
        </authorList>
    </citation>
    <scope>NUCLEOTIDE SEQUENCE [LARGE SCALE GENOMIC DNA]</scope>
    <source>
        <strain evidence="12">Daus_M_001</strain>
        <tissue evidence="12">Leg muscle</tissue>
    </source>
</reference>